<feature type="binding site" evidence="6">
    <location>
        <position position="743"/>
    </location>
    <ligand>
        <name>alpha-maltose 1-phosphate</name>
        <dbReference type="ChEBI" id="CHEBI:63576"/>
    </ligand>
</feature>
<reference evidence="9" key="2">
    <citation type="submission" date="2022-05" db="EMBL/GenBank/DDBJ databases">
        <authorList>
            <person name="Kunte H.-J."/>
        </authorList>
    </citation>
    <scope>NUCLEOTIDE SEQUENCE</scope>
    <source>
        <strain evidence="9">G5</strain>
    </source>
</reference>
<dbReference type="PANTHER" id="PTHR47786:SF2">
    <property type="entry name" value="GLYCOSYL HYDROLASE FAMILY 13 CATALYTIC DOMAIN-CONTAINING PROTEIN"/>
    <property type="match status" value="1"/>
</dbReference>
<dbReference type="InterPro" id="IPR013783">
    <property type="entry name" value="Ig-like_fold"/>
</dbReference>
<comment type="catalytic activity">
    <reaction evidence="5 6">
        <text>alpha-maltose 1-phosphate + [(1-&gt;4)-alpha-D-glucosyl](n) = [(1-&gt;4)-alpha-D-glucosyl](n+2) + phosphate</text>
        <dbReference type="Rhea" id="RHEA:42692"/>
        <dbReference type="Rhea" id="RHEA-COMP:9584"/>
        <dbReference type="Rhea" id="RHEA-COMP:10183"/>
        <dbReference type="ChEBI" id="CHEBI:15444"/>
        <dbReference type="ChEBI" id="CHEBI:43474"/>
        <dbReference type="ChEBI" id="CHEBI:63576"/>
        <dbReference type="EC" id="2.4.99.16"/>
    </reaction>
</comment>
<dbReference type="Gene3D" id="3.20.20.80">
    <property type="entry name" value="Glycosidases"/>
    <property type="match status" value="2"/>
</dbReference>
<dbReference type="GO" id="GO:0030979">
    <property type="term" value="P:alpha-glucan biosynthetic process"/>
    <property type="evidence" value="ECO:0007669"/>
    <property type="project" value="UniProtKB-UniRule"/>
</dbReference>
<feature type="site" description="Transition state stabilizer" evidence="6">
    <location>
        <position position="903"/>
    </location>
</feature>
<dbReference type="RefSeq" id="WP_250025849.1">
    <property type="nucleotide sequence ID" value="NZ_CP097331.1"/>
</dbReference>
<dbReference type="SMART" id="SM00642">
    <property type="entry name" value="Aamy"/>
    <property type="match status" value="1"/>
</dbReference>
<feature type="binding site" evidence="6">
    <location>
        <position position="683"/>
    </location>
    <ligand>
        <name>alpha-maltose 1-phosphate</name>
        <dbReference type="ChEBI" id="CHEBI:63576"/>
    </ligand>
</feature>
<keyword evidence="4 6" id="KW-0119">Carbohydrate metabolism</keyword>
<dbReference type="Gene3D" id="2.60.40.1180">
    <property type="entry name" value="Golgi alpha-mannosidase II"/>
    <property type="match status" value="1"/>
</dbReference>
<feature type="binding site" evidence="6">
    <location>
        <position position="817"/>
    </location>
    <ligand>
        <name>alpha-maltose 1-phosphate</name>
        <dbReference type="ChEBI" id="CHEBI:63576"/>
    </ligand>
</feature>
<dbReference type="Proteomes" id="UP001056132">
    <property type="component" value="Chromosome 2"/>
</dbReference>
<dbReference type="AlphaFoldDB" id="A0AAE9L570"/>
<evidence type="ECO:0000256" key="2">
    <source>
        <dbReference type="ARBA" id="ARBA00022676"/>
    </source>
</evidence>
<evidence type="ECO:0000256" key="3">
    <source>
        <dbReference type="ARBA" id="ARBA00022679"/>
    </source>
</evidence>
<dbReference type="EC" id="2.4.99.16" evidence="6"/>
<dbReference type="InterPro" id="IPR006047">
    <property type="entry name" value="GH13_cat_dom"/>
</dbReference>
<dbReference type="CDD" id="cd11344">
    <property type="entry name" value="AmyAc_GlgE_like"/>
    <property type="match status" value="1"/>
</dbReference>
<evidence type="ECO:0000256" key="1">
    <source>
        <dbReference type="ARBA" id="ARBA00011738"/>
    </source>
</evidence>
<sequence>MRICQLNLTDSRTVDPEALARTATLGFDHVLLAGWAIPHIRPDLLASTFAACRSHGLLPLLDLSLDRFPAEAAAMHDGWVDHARPAGSPDATDSHLPGVRLRWYDEGLAPALVAWWSAQIREAIDAGAAGFCCRAPSRVPGRHWAEIIETAGRGSSKNGGDPVFLAFTPGTHPQQLADLALAPFDGAFCSLPWWDYRSAWLTEEMARLRPFGRVLAAPALAPDGTDVLAARRALWTAAAIGDGLMVPAGFETGAQGSAPEAQSDGHPDDIVDAPYDLTHELIQCNAWLAARDPAPAVAVRQVSGPDAPLTVLARLPRHLANGSNGSNGATGPSALTVVLNPSPIEPASFGADRVLSALPQAAATLRSADGGPGGTLHAANQLDPSATITLAPADIRLYEALPVSAQPRARRNGSGNGNGNHRKAIDRDLATAMQAPRVAIENLAPTADHGRFAVRRTVGERVEVTADIWMDGHDKLAAAVLWRAPGEQVWHASPMEPVINDRWRGSFPIVALGRHEFTVEAWRDTFASWLDEIGKKRKAGVDVTLEIEEGARLVAATLDTPEGSAIPDAGALLAELKAAAGDDALRLEILLSPRTGTAMHAAMDTPAGRPFISRHPTVMPVEADRLAARFASWYELFPRSESGDENRHGTFDDVIRRLPAIRAMGFDVLYFPPIHPIGQAHRKGRNNSLKAEPGDVGSPYAIGSAEGGHDALHPQLGTFEDFQRLRRAAADHGLELALDFAIQCSPDHPWLREHPEWFSHRPDGTLRYAENPPKKYEDIVNVDFYAPPPAGEHLWQALRDVVMFWADQGVRIFRVDNPHTKPLPFWEWMIADVRAKHPDTLFLAEAFTRPKMMARLAKLGFSQSYTYFTWRNTKAELTEYMTELTQTPLREFYRPHFFVNTPDINPYFLHDGGRPAFLIRAALAALLSGLWGMYNGFEVCEGAPLVLNGVEREEYLDSEKYQIRVRDWNQPGNIVAEISRLNQIRASHPALQDHLGVRFYHASDDAVLYFARYVPAEPGVPAGGGGGGGPGGGKPGSGPTFGSDVLLVAISLDPRAPRESAIELPLWEWGLPDHGTLQAEELMSGRRFTWTGKAQRIRLNPHELPFALWHVRPQQQTGDTA</sequence>
<evidence type="ECO:0000256" key="5">
    <source>
        <dbReference type="ARBA" id="ARBA00048735"/>
    </source>
</evidence>
<feature type="domain" description="Glycosyl hydrolase family 13 catalytic" evidence="8">
    <location>
        <begin position="635"/>
        <end position="985"/>
    </location>
</feature>
<dbReference type="InterPro" id="IPR017853">
    <property type="entry name" value="GH"/>
</dbReference>
<keyword evidence="3 6" id="KW-0808">Transferase</keyword>
<dbReference type="HAMAP" id="MF_02124">
    <property type="entry name" value="GlgE"/>
    <property type="match status" value="1"/>
</dbReference>
<comment type="subunit">
    <text evidence="1 6">Homodimer.</text>
</comment>
<dbReference type="Pfam" id="PF21702">
    <property type="entry name" value="GLGE_C"/>
    <property type="match status" value="1"/>
</dbReference>
<dbReference type="KEGG" id="ccam:M5D45_20915"/>
<dbReference type="InterPro" id="IPR013780">
    <property type="entry name" value="Glyco_hydro_b"/>
</dbReference>
<comment type="similarity">
    <text evidence="6">Belongs to the glycosyl hydrolase 13 family. GlgE subfamily.</text>
</comment>
<dbReference type="Pfam" id="PF11896">
    <property type="entry name" value="GlgE_dom_N_S"/>
    <property type="match status" value="1"/>
</dbReference>
<keyword evidence="2 6" id="KW-0328">Glycosyltransferase</keyword>
<dbReference type="Gene3D" id="2.60.40.10">
    <property type="entry name" value="Immunoglobulins"/>
    <property type="match status" value="1"/>
</dbReference>
<feature type="active site" description="Nucleophile" evidence="6">
    <location>
        <position position="816"/>
    </location>
</feature>
<evidence type="ECO:0000256" key="4">
    <source>
        <dbReference type="ARBA" id="ARBA00023277"/>
    </source>
</evidence>
<dbReference type="SUPFAM" id="SSF51445">
    <property type="entry name" value="(Trans)glycosidases"/>
    <property type="match status" value="2"/>
</dbReference>
<dbReference type="EMBL" id="CP097331">
    <property type="protein sequence ID" value="URF07648.1"/>
    <property type="molecule type" value="Genomic_DNA"/>
</dbReference>
<feature type="binding site" evidence="6">
    <location>
        <position position="778"/>
    </location>
    <ligand>
        <name>alpha-maltose 1-phosphate</name>
        <dbReference type="ChEBI" id="CHEBI:63576"/>
    </ligand>
</feature>
<evidence type="ECO:0000256" key="7">
    <source>
        <dbReference type="SAM" id="MobiDB-lite"/>
    </source>
</evidence>
<dbReference type="PANTHER" id="PTHR47786">
    <property type="entry name" value="ALPHA-1,4-GLUCAN:MALTOSE-1-PHOSPHATE MALTOSYLTRANSFERASE"/>
    <property type="match status" value="1"/>
</dbReference>
<dbReference type="InterPro" id="IPR026585">
    <property type="entry name" value="GlgE"/>
</dbReference>
<feature type="binding site" evidence="6">
    <location>
        <begin position="960"/>
        <end position="961"/>
    </location>
    <ligand>
        <name>alpha-maltose 1-phosphate</name>
        <dbReference type="ChEBI" id="CHEBI:63576"/>
    </ligand>
</feature>
<accession>A0AAE9L570</accession>
<dbReference type="InterPro" id="IPR021828">
    <property type="entry name" value="GlgE_dom_N/S"/>
</dbReference>
<evidence type="ECO:0000313" key="10">
    <source>
        <dbReference type="Proteomes" id="UP001056132"/>
    </source>
</evidence>
<evidence type="ECO:0000259" key="8">
    <source>
        <dbReference type="SMART" id="SM00642"/>
    </source>
</evidence>
<feature type="active site" description="Proton donor" evidence="6">
    <location>
        <position position="845"/>
    </location>
</feature>
<evidence type="ECO:0000313" key="9">
    <source>
        <dbReference type="EMBL" id="URF07648.1"/>
    </source>
</evidence>
<name>A0AAE9L570_9BURK</name>
<reference evidence="9" key="1">
    <citation type="journal article" date="2022" name="Microbiol. Resour. Announc.">
        <title>Genome Sequence of Cupriavidus campinensis Strain G5, a Member of a Bacterial Consortium Capable of Polyethylene Degradation.</title>
        <authorList>
            <person name="Schneider B."/>
            <person name="Pfeiffer F."/>
            <person name="Dyall-Smith M."/>
            <person name="Kunte H.J."/>
        </authorList>
    </citation>
    <scope>NUCLEOTIDE SEQUENCE</scope>
    <source>
        <strain evidence="9">G5</strain>
    </source>
</reference>
<dbReference type="GO" id="GO:0016758">
    <property type="term" value="F:hexosyltransferase activity"/>
    <property type="evidence" value="ECO:0007669"/>
    <property type="project" value="UniProtKB-UniRule"/>
</dbReference>
<dbReference type="Gene3D" id="1.20.58.80">
    <property type="entry name" value="Phosphotransferase system, lactose/cellobiose-type IIA subunit"/>
    <property type="match status" value="1"/>
</dbReference>
<dbReference type="GO" id="GO:0004553">
    <property type="term" value="F:hydrolase activity, hydrolyzing O-glycosyl compounds"/>
    <property type="evidence" value="ECO:0007669"/>
    <property type="project" value="InterPro"/>
</dbReference>
<organism evidence="9 10">
    <name type="scientific">Cupriavidus campinensis</name>
    <dbReference type="NCBI Taxonomy" id="151783"/>
    <lineage>
        <taxon>Bacteria</taxon>
        <taxon>Pseudomonadati</taxon>
        <taxon>Pseudomonadota</taxon>
        <taxon>Betaproteobacteria</taxon>
        <taxon>Burkholderiales</taxon>
        <taxon>Burkholderiaceae</taxon>
        <taxon>Cupriavidus</taxon>
    </lineage>
</organism>
<evidence type="ECO:0000256" key="6">
    <source>
        <dbReference type="HAMAP-Rule" id="MF_02124"/>
    </source>
</evidence>
<feature type="region of interest" description="Disordered" evidence="7">
    <location>
        <begin position="681"/>
        <end position="704"/>
    </location>
</feature>
<proteinExistence type="inferred from homology"/>
<gene>
    <name evidence="6" type="primary">glgE</name>
    <name evidence="9" type="ORF">M5D45_20915</name>
</gene>
<dbReference type="InterPro" id="IPR049171">
    <property type="entry name" value="GLGE_C"/>
</dbReference>
<protein>
    <recommendedName>
        <fullName evidence="6">Alpha-1,4-glucan:maltose-1-phosphate maltosyltransferase</fullName>
        <shortName evidence="6">GMPMT</shortName>
        <ecNumber evidence="6">2.4.99.16</ecNumber>
    </recommendedName>
    <alternativeName>
        <fullName evidence="6">(1-&gt;4)-alpha-D-glucan:maltose-1-phosphate alpha-D-maltosyltransferase</fullName>
    </alternativeName>
</protein>
<comment type="function">
    <text evidence="6">Maltosyltransferase that uses maltose 1-phosphate (M1P) as the sugar donor to elongate linear or branched alpha-(1-&gt;4)-glucans. Is involved in a branched alpha-glucan biosynthetic pathway from trehalose, together with TreS, Mak and GlgB.</text>
</comment>